<feature type="transmembrane region" description="Helical" evidence="6">
    <location>
        <begin position="350"/>
        <end position="369"/>
    </location>
</feature>
<dbReference type="Proteomes" id="UP000005950">
    <property type="component" value="Unassembled WGS sequence"/>
</dbReference>
<dbReference type="InterPro" id="IPR050833">
    <property type="entry name" value="Poly_Biosynth_Transport"/>
</dbReference>
<organism evidence="7 8">
    <name type="scientific">Holdemania filiformis DSM 12042</name>
    <dbReference type="NCBI Taxonomy" id="545696"/>
    <lineage>
        <taxon>Bacteria</taxon>
        <taxon>Bacillati</taxon>
        <taxon>Bacillota</taxon>
        <taxon>Erysipelotrichia</taxon>
        <taxon>Erysipelotrichales</taxon>
        <taxon>Erysipelotrichaceae</taxon>
        <taxon>Holdemania</taxon>
    </lineage>
</organism>
<evidence type="ECO:0000256" key="5">
    <source>
        <dbReference type="ARBA" id="ARBA00023136"/>
    </source>
</evidence>
<dbReference type="EMBL" id="ACCF01000150">
    <property type="protein sequence ID" value="EEF67276.1"/>
    <property type="molecule type" value="Genomic_DNA"/>
</dbReference>
<evidence type="ECO:0000256" key="2">
    <source>
        <dbReference type="ARBA" id="ARBA00022475"/>
    </source>
</evidence>
<feature type="transmembrane region" description="Helical" evidence="6">
    <location>
        <begin position="82"/>
        <end position="104"/>
    </location>
</feature>
<evidence type="ECO:0000313" key="8">
    <source>
        <dbReference type="Proteomes" id="UP000005950"/>
    </source>
</evidence>
<evidence type="ECO:0000313" key="7">
    <source>
        <dbReference type="EMBL" id="EEF67276.1"/>
    </source>
</evidence>
<dbReference type="HOGENOM" id="CLU_022017_7_4_9"/>
<dbReference type="STRING" id="545696.HOLDEFILI_02579"/>
<proteinExistence type="predicted"/>
<feature type="transmembrane region" description="Helical" evidence="6">
    <location>
        <begin position="294"/>
        <end position="313"/>
    </location>
</feature>
<keyword evidence="2" id="KW-1003">Cell membrane</keyword>
<feature type="transmembrane region" description="Helical" evidence="6">
    <location>
        <begin position="231"/>
        <end position="253"/>
    </location>
</feature>
<dbReference type="AlphaFoldDB" id="B9Y9S2"/>
<comment type="subcellular location">
    <subcellularLocation>
        <location evidence="1">Cell membrane</location>
        <topology evidence="1">Multi-pass membrane protein</topology>
    </subcellularLocation>
</comment>
<accession>B9Y9S2</accession>
<keyword evidence="4 6" id="KW-1133">Transmembrane helix</keyword>
<feature type="transmembrane region" description="Helical" evidence="6">
    <location>
        <begin position="265"/>
        <end position="287"/>
    </location>
</feature>
<evidence type="ECO:0000256" key="1">
    <source>
        <dbReference type="ARBA" id="ARBA00004651"/>
    </source>
</evidence>
<keyword evidence="5 6" id="KW-0472">Membrane</keyword>
<sequence length="416" mass="47709">MLDQGVFRILLNCKSEIDKKKAISSGFWTLTGFNILFFIIFCIGSVNIHKDYKIWLFLILIATTYNNLFLQIARGLNQTKDYALGSFISSLSIIIINVFCIVYLKMGVVGMLLATFCGNLISCLFLLIKVKFYKYISLKHLEKSCIVETLVYSVPLVPNQLSLWVMNGSDRLIVTLFLGMSVNGILAVSQKFSAAFTTVFWIFQLAWHEVGVMHYFDKDRDIFFSDMIEKIILMFSVFCIGTIIIIPLVFNWFINPMYNSAYFNIPIYLIAALFNVVIGLLGIVYVAKKNTFEIAKSTMLAAFINIIINLLLIKFLGLFAASISTFMGYLITMIYRIIDTKKYLKIKYNLKLYVSLTISITVCTLVYYLNSKLISCVLLLIFLLSVIYFYKGIILLYFKKSKIILKKFLMTILSRP</sequence>
<name>B9Y9S2_9FIRM</name>
<feature type="transmembrane region" description="Helical" evidence="6">
    <location>
        <begin position="319"/>
        <end position="338"/>
    </location>
</feature>
<gene>
    <name evidence="7" type="ORF">HOLDEFILI_02579</name>
</gene>
<evidence type="ECO:0000256" key="6">
    <source>
        <dbReference type="SAM" id="Phobius"/>
    </source>
</evidence>
<evidence type="ECO:0000256" key="4">
    <source>
        <dbReference type="ARBA" id="ARBA00022989"/>
    </source>
</evidence>
<dbReference type="Pfam" id="PF01943">
    <property type="entry name" value="Polysacc_synt"/>
    <property type="match status" value="1"/>
</dbReference>
<dbReference type="PANTHER" id="PTHR30250">
    <property type="entry name" value="PST FAMILY PREDICTED COLANIC ACID TRANSPORTER"/>
    <property type="match status" value="1"/>
</dbReference>
<keyword evidence="3 6" id="KW-0812">Transmembrane</keyword>
<dbReference type="PANTHER" id="PTHR30250:SF11">
    <property type="entry name" value="O-ANTIGEN TRANSPORTER-RELATED"/>
    <property type="match status" value="1"/>
</dbReference>
<evidence type="ECO:0000256" key="3">
    <source>
        <dbReference type="ARBA" id="ARBA00022692"/>
    </source>
</evidence>
<reference evidence="7 8" key="2">
    <citation type="submission" date="2009-02" db="EMBL/GenBank/DDBJ databases">
        <title>Draft genome sequence of Holdemania filiformis DSM 12042.</title>
        <authorList>
            <person name="Sudarsanam P."/>
            <person name="Ley R."/>
            <person name="Guruge J."/>
            <person name="Turnbaugh P.J."/>
            <person name="Mahowald M."/>
            <person name="Liep D."/>
            <person name="Gordon J."/>
        </authorList>
    </citation>
    <scope>NUCLEOTIDE SEQUENCE [LARGE SCALE GENOMIC DNA]</scope>
    <source>
        <strain evidence="7 8">DSM 12042</strain>
    </source>
</reference>
<protein>
    <submittedName>
        <fullName evidence="7">Uncharacterized protein</fullName>
    </submittedName>
</protein>
<dbReference type="InterPro" id="IPR002797">
    <property type="entry name" value="Polysacc_synth"/>
</dbReference>
<comment type="caution">
    <text evidence="7">The sequence shown here is derived from an EMBL/GenBank/DDBJ whole genome shotgun (WGS) entry which is preliminary data.</text>
</comment>
<feature type="transmembrane region" description="Helical" evidence="6">
    <location>
        <begin position="110"/>
        <end position="128"/>
    </location>
</feature>
<dbReference type="eggNOG" id="COG2244">
    <property type="taxonomic scope" value="Bacteria"/>
</dbReference>
<reference evidence="7 8" key="1">
    <citation type="submission" date="2008-12" db="EMBL/GenBank/DDBJ databases">
        <authorList>
            <person name="Fulton L."/>
            <person name="Clifton S."/>
            <person name="Fulton B."/>
            <person name="Xu J."/>
            <person name="Minx P."/>
            <person name="Pepin K.H."/>
            <person name="Johnson M."/>
            <person name="Bhonagiri V."/>
            <person name="Nash W.E."/>
            <person name="Mardis E.R."/>
            <person name="Wilson R.K."/>
        </authorList>
    </citation>
    <scope>NUCLEOTIDE SEQUENCE [LARGE SCALE GENOMIC DNA]</scope>
    <source>
        <strain evidence="7 8">DSM 12042</strain>
    </source>
</reference>
<feature type="transmembrane region" description="Helical" evidence="6">
    <location>
        <begin position="375"/>
        <end position="398"/>
    </location>
</feature>
<feature type="transmembrane region" description="Helical" evidence="6">
    <location>
        <begin position="27"/>
        <end position="46"/>
    </location>
</feature>
<dbReference type="GO" id="GO:0005886">
    <property type="term" value="C:plasma membrane"/>
    <property type="evidence" value="ECO:0007669"/>
    <property type="project" value="UniProtKB-SubCell"/>
</dbReference>
<feature type="transmembrane region" description="Helical" evidence="6">
    <location>
        <begin position="172"/>
        <end position="188"/>
    </location>
</feature>
<feature type="transmembrane region" description="Helical" evidence="6">
    <location>
        <begin position="194"/>
        <end position="210"/>
    </location>
</feature>
<feature type="transmembrane region" description="Helical" evidence="6">
    <location>
        <begin position="52"/>
        <end position="70"/>
    </location>
</feature>